<comment type="caution">
    <text evidence="9">The sequence shown here is derived from an EMBL/GenBank/DDBJ whole genome shotgun (WGS) entry which is preliminary data.</text>
</comment>
<dbReference type="InterPro" id="IPR036028">
    <property type="entry name" value="SH3-like_dom_sf"/>
</dbReference>
<keyword evidence="2 5" id="KW-0328">Glycosyltransferase</keyword>
<dbReference type="CDD" id="cd00174">
    <property type="entry name" value="SH3"/>
    <property type="match status" value="1"/>
</dbReference>
<dbReference type="CDD" id="cd11300">
    <property type="entry name" value="Fut8_like"/>
    <property type="match status" value="1"/>
</dbReference>
<feature type="domain" description="GT23" evidence="8">
    <location>
        <begin position="165"/>
        <end position="459"/>
    </location>
</feature>
<dbReference type="Gene3D" id="3.40.50.11350">
    <property type="match status" value="1"/>
</dbReference>
<evidence type="ECO:0000256" key="5">
    <source>
        <dbReference type="PROSITE-ProRule" id="PRU00992"/>
    </source>
</evidence>
<evidence type="ECO:0000256" key="2">
    <source>
        <dbReference type="ARBA" id="ARBA00022676"/>
    </source>
</evidence>
<evidence type="ECO:0000256" key="3">
    <source>
        <dbReference type="ARBA" id="ARBA00022679"/>
    </source>
</evidence>
<keyword evidence="6" id="KW-1133">Transmembrane helix</keyword>
<dbReference type="Proteomes" id="UP001642483">
    <property type="component" value="Unassembled WGS sequence"/>
</dbReference>
<proteinExistence type="inferred from homology"/>
<keyword evidence="6" id="KW-0812">Transmembrane</keyword>
<comment type="similarity">
    <text evidence="5">Belongs to the glycosyltransferase 23 family.</text>
</comment>
<dbReference type="InterPro" id="IPR001452">
    <property type="entry name" value="SH3_domain"/>
</dbReference>
<evidence type="ECO:0000256" key="6">
    <source>
        <dbReference type="SAM" id="Phobius"/>
    </source>
</evidence>
<evidence type="ECO:0000313" key="10">
    <source>
        <dbReference type="Proteomes" id="UP001642483"/>
    </source>
</evidence>
<dbReference type="PROSITE" id="PS50002">
    <property type="entry name" value="SH3"/>
    <property type="match status" value="1"/>
</dbReference>
<dbReference type="PANTHER" id="PTHR13132:SF29">
    <property type="entry name" value="ALPHA-(1,6)-FUCOSYLTRANSFERASE"/>
    <property type="match status" value="1"/>
</dbReference>
<dbReference type="InterPro" id="IPR027350">
    <property type="entry name" value="GT23_dom"/>
</dbReference>
<keyword evidence="6" id="KW-0472">Membrane</keyword>
<evidence type="ECO:0000313" key="9">
    <source>
        <dbReference type="EMBL" id="CAK8684597.1"/>
    </source>
</evidence>
<keyword evidence="3 5" id="KW-0808">Transferase</keyword>
<feature type="transmembrane region" description="Helical" evidence="6">
    <location>
        <begin position="6"/>
        <end position="27"/>
    </location>
</feature>
<dbReference type="EMBL" id="CAWYQH010000098">
    <property type="protein sequence ID" value="CAK8684597.1"/>
    <property type="molecule type" value="Genomic_DNA"/>
</dbReference>
<accession>A0ABP0G0M3</accession>
<dbReference type="PANTHER" id="PTHR13132">
    <property type="entry name" value="ALPHA- 1,6 -FUCOSYLTRANSFERASE"/>
    <property type="match status" value="1"/>
</dbReference>
<evidence type="ECO:0000256" key="1">
    <source>
        <dbReference type="ARBA" id="ARBA00022443"/>
    </source>
</evidence>
<organism evidence="9 10">
    <name type="scientific">Clavelina lepadiformis</name>
    <name type="common">Light-bulb sea squirt</name>
    <name type="synonym">Ascidia lepadiformis</name>
    <dbReference type="NCBI Taxonomy" id="159417"/>
    <lineage>
        <taxon>Eukaryota</taxon>
        <taxon>Metazoa</taxon>
        <taxon>Chordata</taxon>
        <taxon>Tunicata</taxon>
        <taxon>Ascidiacea</taxon>
        <taxon>Aplousobranchia</taxon>
        <taxon>Clavelinidae</taxon>
        <taxon>Clavelina</taxon>
    </lineage>
</organism>
<evidence type="ECO:0000259" key="7">
    <source>
        <dbReference type="PROSITE" id="PS50002"/>
    </source>
</evidence>
<evidence type="ECO:0000256" key="4">
    <source>
        <dbReference type="PROSITE-ProRule" id="PRU00192"/>
    </source>
</evidence>
<reference evidence="9 10" key="1">
    <citation type="submission" date="2024-02" db="EMBL/GenBank/DDBJ databases">
        <authorList>
            <person name="Daric V."/>
            <person name="Darras S."/>
        </authorList>
    </citation>
    <scope>NUCLEOTIDE SEQUENCE [LARGE SCALE GENOMIC DNA]</scope>
</reference>
<name>A0ABP0G0M3_CLALP</name>
<keyword evidence="10" id="KW-1185">Reference proteome</keyword>
<gene>
    <name evidence="9" type="ORF">CVLEPA_LOCUS15585</name>
</gene>
<feature type="region of interest" description="Important for donor substrate binding" evidence="5">
    <location>
        <begin position="324"/>
        <end position="325"/>
    </location>
</feature>
<evidence type="ECO:0000259" key="8">
    <source>
        <dbReference type="PROSITE" id="PS51659"/>
    </source>
</evidence>
<protein>
    <recommendedName>
        <fullName evidence="11">Alpha-(1,6)-fucosyltransferase</fullName>
    </recommendedName>
</protein>
<feature type="domain" description="SH3" evidence="7">
    <location>
        <begin position="467"/>
        <end position="528"/>
    </location>
</feature>
<keyword evidence="1 4" id="KW-0728">SH3 domain</keyword>
<dbReference type="InterPro" id="IPR045573">
    <property type="entry name" value="Fut8_N_cat"/>
</dbReference>
<evidence type="ECO:0008006" key="11">
    <source>
        <dbReference type="Google" id="ProtNLM"/>
    </source>
</evidence>
<dbReference type="PROSITE" id="PS51659">
    <property type="entry name" value="GT23"/>
    <property type="match status" value="1"/>
</dbReference>
<dbReference type="Pfam" id="PF19745">
    <property type="entry name" value="FUT8_N_cat"/>
    <property type="match status" value="1"/>
</dbReference>
<sequence>MENKILKLLLVTSLSYNATFLYSFLMFPNGLQERQKSSWSRFFPIPKVRNGNDHEATLSVGTNKTSTKDQFTLLKARSLIKRAYKEAIEVNEFVRKYFRKDMDLKKKAVLEEDYLRNYLPFNDLSRIIKSLVDVIHNESQKELSNLGNEVQKRIHKLQNPSDCKTAKKLVCKIPPCGLGCQHHHIGNCLLAALGTNRVMLVDYSSVSYPGIQKVFLPLSDTCSMEDLPKQVDEWKGDLQKNYEHIQVVRLDLTHETSPNTCFKGLTIPKFLEEKVEFLHDDPNMWWIGQIMGYLLRPKPWISVRVQQIKRKLNLTHPYVSIHVRRTDKLFGEARKFEVEEYMDPVVAWYDSQVGKASNYTRRVYVASDDLASVISDARNKYPNYDFVYNAVDDKKLLKDMKQTGQSRQTENELVALACDLMILSESDYFVGTYSSNIGRLVTQLMHSSSDATFRSRRIDHRMHYHRGLPLTYRAVEDFSGGKGELSFSAGETIVFKSSVESPSYKGFGRNEAGQEGSFPMYKVEQTFTFVQYLALNDTF</sequence>
<dbReference type="SUPFAM" id="SSF50044">
    <property type="entry name" value="SH3-domain"/>
    <property type="match status" value="1"/>
</dbReference>